<evidence type="ECO:0000256" key="1">
    <source>
        <dbReference type="SAM" id="MobiDB-lite"/>
    </source>
</evidence>
<comment type="caution">
    <text evidence="2">The sequence shown here is derived from an EMBL/GenBank/DDBJ whole genome shotgun (WGS) entry which is preliminary data.</text>
</comment>
<dbReference type="EMBL" id="BKCJ010001269">
    <property type="protein sequence ID" value="GEU40176.1"/>
    <property type="molecule type" value="Genomic_DNA"/>
</dbReference>
<evidence type="ECO:0000313" key="2">
    <source>
        <dbReference type="EMBL" id="GEU40176.1"/>
    </source>
</evidence>
<protein>
    <submittedName>
        <fullName evidence="2">Uncharacterized protein</fullName>
    </submittedName>
</protein>
<feature type="region of interest" description="Disordered" evidence="1">
    <location>
        <begin position="1"/>
        <end position="35"/>
    </location>
</feature>
<name>A0A6L2JT23_TANCI</name>
<accession>A0A6L2JT23</accession>
<dbReference type="AlphaFoldDB" id="A0A6L2JT23"/>
<gene>
    <name evidence="2" type="ORF">Tci_012154</name>
</gene>
<reference evidence="2" key="1">
    <citation type="journal article" date="2019" name="Sci. Rep.">
        <title>Draft genome of Tanacetum cinerariifolium, the natural source of mosquito coil.</title>
        <authorList>
            <person name="Yamashiro T."/>
            <person name="Shiraishi A."/>
            <person name="Satake H."/>
            <person name="Nakayama K."/>
        </authorList>
    </citation>
    <scope>NUCLEOTIDE SEQUENCE</scope>
</reference>
<sequence>MYRQVRRTNHDHTKSGHQPQPYQVRPLGTRPPTPVLPDRYDLDDKEIIIDPSRRAYFLNRGRRHFHWMARLGSDIIVAEHDGTKDFIDFFDDDAFDANLYHYLEAAEKEMLRVDITRLSSNKNNAYDILQNEIQRFYPNEAVEGSYIPTLERCNEHLLKTGPEANDLVKGLISCRLTLHDVMLHLRFWMACKALDFIKLVSDHVQVGQWLRNREHRLLESALIPCIAIESLIPDEAQHEETPLRRQVRILLRRQLPEGKCVFVVDDGKPLEKVDYSGDHDSEDEVEAVNNEMASYLASNSSRVRYDINSLLEQWRETYGNADFDYDPYDDDMYEGQEILDNIQSICDNLDIKVDGRKKK</sequence>
<organism evidence="2">
    <name type="scientific">Tanacetum cinerariifolium</name>
    <name type="common">Dalmatian daisy</name>
    <name type="synonym">Chrysanthemum cinerariifolium</name>
    <dbReference type="NCBI Taxonomy" id="118510"/>
    <lineage>
        <taxon>Eukaryota</taxon>
        <taxon>Viridiplantae</taxon>
        <taxon>Streptophyta</taxon>
        <taxon>Embryophyta</taxon>
        <taxon>Tracheophyta</taxon>
        <taxon>Spermatophyta</taxon>
        <taxon>Magnoliopsida</taxon>
        <taxon>eudicotyledons</taxon>
        <taxon>Gunneridae</taxon>
        <taxon>Pentapetalae</taxon>
        <taxon>asterids</taxon>
        <taxon>campanulids</taxon>
        <taxon>Asterales</taxon>
        <taxon>Asteraceae</taxon>
        <taxon>Asteroideae</taxon>
        <taxon>Anthemideae</taxon>
        <taxon>Anthemidinae</taxon>
        <taxon>Tanacetum</taxon>
    </lineage>
</organism>
<proteinExistence type="predicted"/>